<dbReference type="PANTHER" id="PTHR43065">
    <property type="entry name" value="SENSOR HISTIDINE KINASE"/>
    <property type="match status" value="1"/>
</dbReference>
<dbReference type="Pfam" id="PF02518">
    <property type="entry name" value="HATPase_c"/>
    <property type="match status" value="1"/>
</dbReference>
<dbReference type="SMART" id="SM00387">
    <property type="entry name" value="HATPase_c"/>
    <property type="match status" value="1"/>
</dbReference>
<dbReference type="GO" id="GO:0000155">
    <property type="term" value="F:phosphorelay sensor kinase activity"/>
    <property type="evidence" value="ECO:0007669"/>
    <property type="project" value="InterPro"/>
</dbReference>
<feature type="domain" description="Histidine kinase" evidence="10">
    <location>
        <begin position="268"/>
        <end position="480"/>
    </location>
</feature>
<feature type="transmembrane region" description="Helical" evidence="9">
    <location>
        <begin position="177"/>
        <end position="197"/>
    </location>
</feature>
<keyword evidence="4" id="KW-0808">Transferase</keyword>
<keyword evidence="12" id="KW-1185">Reference proteome</keyword>
<organism evidence="11 12">
    <name type="scientific">Pseudobacteriovorax antillogorgiicola</name>
    <dbReference type="NCBI Taxonomy" id="1513793"/>
    <lineage>
        <taxon>Bacteria</taxon>
        <taxon>Pseudomonadati</taxon>
        <taxon>Bdellovibrionota</taxon>
        <taxon>Oligoflexia</taxon>
        <taxon>Oligoflexales</taxon>
        <taxon>Pseudobacteriovoracaceae</taxon>
        <taxon>Pseudobacteriovorax</taxon>
    </lineage>
</organism>
<protein>
    <recommendedName>
        <fullName evidence="2">histidine kinase</fullName>
        <ecNumber evidence="2">2.7.13.3</ecNumber>
    </recommendedName>
</protein>
<evidence type="ECO:0000256" key="1">
    <source>
        <dbReference type="ARBA" id="ARBA00000085"/>
    </source>
</evidence>
<evidence type="ECO:0000256" key="9">
    <source>
        <dbReference type="SAM" id="Phobius"/>
    </source>
</evidence>
<evidence type="ECO:0000256" key="5">
    <source>
        <dbReference type="ARBA" id="ARBA00022741"/>
    </source>
</evidence>
<keyword evidence="9" id="KW-0472">Membrane</keyword>
<keyword evidence="9" id="KW-1133">Transmembrane helix</keyword>
<evidence type="ECO:0000313" key="12">
    <source>
        <dbReference type="Proteomes" id="UP000192907"/>
    </source>
</evidence>
<evidence type="ECO:0000313" key="11">
    <source>
        <dbReference type="EMBL" id="SMF71215.1"/>
    </source>
</evidence>
<dbReference type="CDD" id="cd00075">
    <property type="entry name" value="HATPase"/>
    <property type="match status" value="1"/>
</dbReference>
<dbReference type="GO" id="GO:0005524">
    <property type="term" value="F:ATP binding"/>
    <property type="evidence" value="ECO:0007669"/>
    <property type="project" value="UniProtKB-KW"/>
</dbReference>
<comment type="catalytic activity">
    <reaction evidence="1">
        <text>ATP + protein L-histidine = ADP + protein N-phospho-L-histidine.</text>
        <dbReference type="EC" id="2.7.13.3"/>
    </reaction>
</comment>
<dbReference type="Proteomes" id="UP000192907">
    <property type="component" value="Unassembled WGS sequence"/>
</dbReference>
<evidence type="ECO:0000256" key="6">
    <source>
        <dbReference type="ARBA" id="ARBA00022777"/>
    </source>
</evidence>
<dbReference type="InterPro" id="IPR036890">
    <property type="entry name" value="HATPase_C_sf"/>
</dbReference>
<reference evidence="12" key="1">
    <citation type="submission" date="2017-04" db="EMBL/GenBank/DDBJ databases">
        <authorList>
            <person name="Varghese N."/>
            <person name="Submissions S."/>
        </authorList>
    </citation>
    <scope>NUCLEOTIDE SEQUENCE [LARGE SCALE GENOMIC DNA]</scope>
    <source>
        <strain evidence="12">RKEM611</strain>
    </source>
</reference>
<evidence type="ECO:0000256" key="8">
    <source>
        <dbReference type="ARBA" id="ARBA00023012"/>
    </source>
</evidence>
<dbReference type="EC" id="2.7.13.3" evidence="2"/>
<dbReference type="OrthoDB" id="5293352at2"/>
<dbReference type="PANTHER" id="PTHR43065:SF10">
    <property type="entry name" value="PEROXIDE STRESS-ACTIVATED HISTIDINE KINASE MAK3"/>
    <property type="match status" value="1"/>
</dbReference>
<evidence type="ECO:0000256" key="2">
    <source>
        <dbReference type="ARBA" id="ARBA00012438"/>
    </source>
</evidence>
<keyword evidence="5" id="KW-0547">Nucleotide-binding</keyword>
<dbReference type="STRING" id="1513793.SAMN06296036_12652"/>
<dbReference type="AlphaFoldDB" id="A0A1Y6CJX5"/>
<dbReference type="PRINTS" id="PR00344">
    <property type="entry name" value="BCTRLSENSOR"/>
</dbReference>
<dbReference type="SUPFAM" id="SSF55874">
    <property type="entry name" value="ATPase domain of HSP90 chaperone/DNA topoisomerase II/histidine kinase"/>
    <property type="match status" value="1"/>
</dbReference>
<sequence length="489" mass="55468">MSTEKDIRWYNITVSKAVGIAALIIICGYVGSIIAMREAIDALSPIIHDPEIERSLQKQLQRIKSENRLQRQLLPHLLREKFIEEDEVSPSDLKEFLATVNLSNSNFLGMITFIPSASPNDHIEWISSTELQVKNLLIKVPFTGVKNEFERTMTLMQRYQLIRGTWKSQIGPTFIKVHGVILIITFAVLGGALVVLLQKYRRRIHYVIGGFKLWSEKDPGFRFQSNEFNDEMATICEQFNVMADEVEANRKRTLYLEKMSSWQTIAKKMAHEIKNPLTPIKMMVSHVVRKYPGEDEGYQKTLEECQTIIIEEVNSLRRMVDSFSQFAQLPQPKFETQDLIPLCQHVVEIQSAAFSQHKIELATKLDQALCHIDPQLIRQVLTNISKNAAEASEACNITLALESDLSYYILTIRDDGPGIPEDILSRIFEAYFTTKHTGDSPGMGLGLAICKKIILDHSGELLVESRPGLTEFSIRLPKLDPQALGPQAT</sequence>
<name>A0A1Y6CJX5_9BACT</name>
<accession>A0A1Y6CJX5</accession>
<evidence type="ECO:0000256" key="4">
    <source>
        <dbReference type="ARBA" id="ARBA00022679"/>
    </source>
</evidence>
<dbReference type="Pfam" id="PF00512">
    <property type="entry name" value="HisKA"/>
    <property type="match status" value="1"/>
</dbReference>
<evidence type="ECO:0000259" key="10">
    <source>
        <dbReference type="PROSITE" id="PS50109"/>
    </source>
</evidence>
<dbReference type="Gene3D" id="1.10.287.130">
    <property type="match status" value="1"/>
</dbReference>
<dbReference type="InterPro" id="IPR003594">
    <property type="entry name" value="HATPase_dom"/>
</dbReference>
<dbReference type="CDD" id="cd00082">
    <property type="entry name" value="HisKA"/>
    <property type="match status" value="1"/>
</dbReference>
<keyword evidence="7" id="KW-0067">ATP-binding</keyword>
<evidence type="ECO:0000256" key="3">
    <source>
        <dbReference type="ARBA" id="ARBA00022553"/>
    </source>
</evidence>
<keyword evidence="3" id="KW-0597">Phosphoprotein</keyword>
<dbReference type="InterPro" id="IPR004358">
    <property type="entry name" value="Sig_transdc_His_kin-like_C"/>
</dbReference>
<dbReference type="SUPFAM" id="SSF47384">
    <property type="entry name" value="Homodimeric domain of signal transducing histidine kinase"/>
    <property type="match status" value="1"/>
</dbReference>
<keyword evidence="9" id="KW-0812">Transmembrane</keyword>
<keyword evidence="6 11" id="KW-0418">Kinase</keyword>
<proteinExistence type="predicted"/>
<gene>
    <name evidence="11" type="ORF">SAMN06296036_12652</name>
</gene>
<keyword evidence="8" id="KW-0902">Two-component regulatory system</keyword>
<dbReference type="RefSeq" id="WP_132324249.1">
    <property type="nucleotide sequence ID" value="NZ_FWZT01000026.1"/>
</dbReference>
<evidence type="ECO:0000256" key="7">
    <source>
        <dbReference type="ARBA" id="ARBA00022840"/>
    </source>
</evidence>
<dbReference type="Gene3D" id="3.30.565.10">
    <property type="entry name" value="Histidine kinase-like ATPase, C-terminal domain"/>
    <property type="match status" value="1"/>
</dbReference>
<dbReference type="SMART" id="SM00388">
    <property type="entry name" value="HisKA"/>
    <property type="match status" value="1"/>
</dbReference>
<dbReference type="EMBL" id="FWZT01000026">
    <property type="protein sequence ID" value="SMF71215.1"/>
    <property type="molecule type" value="Genomic_DNA"/>
</dbReference>
<dbReference type="PROSITE" id="PS50109">
    <property type="entry name" value="HIS_KIN"/>
    <property type="match status" value="1"/>
</dbReference>
<dbReference type="InterPro" id="IPR003661">
    <property type="entry name" value="HisK_dim/P_dom"/>
</dbReference>
<dbReference type="InterPro" id="IPR005467">
    <property type="entry name" value="His_kinase_dom"/>
</dbReference>
<dbReference type="InterPro" id="IPR036097">
    <property type="entry name" value="HisK_dim/P_sf"/>
</dbReference>
<feature type="transmembrane region" description="Helical" evidence="9">
    <location>
        <begin position="12"/>
        <end position="36"/>
    </location>
</feature>